<dbReference type="GO" id="GO:0043023">
    <property type="term" value="F:ribosomal large subunit binding"/>
    <property type="evidence" value="ECO:0007669"/>
    <property type="project" value="TreeGrafter"/>
</dbReference>
<dbReference type="GO" id="GO:1990112">
    <property type="term" value="C:RQC complex"/>
    <property type="evidence" value="ECO:0007669"/>
    <property type="project" value="TreeGrafter"/>
</dbReference>
<evidence type="ECO:0000313" key="2">
    <source>
        <dbReference type="EMBL" id="TCZ75888.1"/>
    </source>
</evidence>
<dbReference type="Pfam" id="PF05670">
    <property type="entry name" value="NFACT-R_1"/>
    <property type="match status" value="1"/>
</dbReference>
<comment type="caution">
    <text evidence="2">The sequence shown here is derived from an EMBL/GenBank/DDBJ whole genome shotgun (WGS) entry which is preliminary data.</text>
</comment>
<accession>A0A4R4ED41</accession>
<dbReference type="InterPro" id="IPR008532">
    <property type="entry name" value="NFACT_RNA-bd"/>
</dbReference>
<sequence>MYDRQISLMKGGIFMAFDGLLMHQLAKEIKTNLPMTINKILQISDTEILLDGQSNERKLRLIISIHSQNNRINFTEENYSESKQEDEFLILLAKHLRAGVIQSMEQVGVERIYCFQISVEAVCFSLYIELLGKDANIILVDEANNIIGAMKQTSLRKTSAWTLSPEAVYHLPFDYSGKQNPFQPSSINETESFVTQFHGFSPLLSREFQYRMQQGQSFYEIMYELNRSDKLYLSETEQGIQFHCIPLTHLRGKLSFYPIMEGVDIALYKMQTCQQTYSLFQLVRNELIKRSRKLSKLEQAVLEVGPFEQYRTYADLLYTYYHLLPRNAASADLEDFMTGELLHIPLDTKLSAKQNAQKYYEKYHKGKIAHTKLKEQIVLCKMELDCFFRLESRLELADGIDVLEIRRELERHGYFKAKPNQSTKKKQNKKPNIMTFQFEHDIKIFVGKNSIQNDYLTFHYAKKEDLWLHVKSYHGAHVVINTATPDEETLYYGALLAAYFSQIKASGSVEVNYCQVKTLKKPKGAPMGLVLLGAHKTIYVRPKEEVIQRLLIENLVYKV</sequence>
<name>A0A4R4ED41_9BACL</name>
<keyword evidence="3" id="KW-1185">Reference proteome</keyword>
<dbReference type="InterPro" id="IPR051608">
    <property type="entry name" value="RQC_Subunit_NEMF"/>
</dbReference>
<protein>
    <submittedName>
        <fullName evidence="2">Fibronectin-binding domain-containing protein</fullName>
    </submittedName>
</protein>
<organism evidence="2 3">
    <name type="scientific">Paenibacillus albiflavus</name>
    <dbReference type="NCBI Taxonomy" id="2545760"/>
    <lineage>
        <taxon>Bacteria</taxon>
        <taxon>Bacillati</taxon>
        <taxon>Bacillota</taxon>
        <taxon>Bacilli</taxon>
        <taxon>Bacillales</taxon>
        <taxon>Paenibacillaceae</taxon>
        <taxon>Paenibacillus</taxon>
    </lineage>
</organism>
<evidence type="ECO:0000259" key="1">
    <source>
        <dbReference type="Pfam" id="PF05670"/>
    </source>
</evidence>
<dbReference type="Pfam" id="PF05833">
    <property type="entry name" value="NFACT_N"/>
    <property type="match status" value="1"/>
</dbReference>
<gene>
    <name evidence="2" type="ORF">E0485_16065</name>
</gene>
<dbReference type="GO" id="GO:0072344">
    <property type="term" value="P:rescue of stalled ribosome"/>
    <property type="evidence" value="ECO:0007669"/>
    <property type="project" value="TreeGrafter"/>
</dbReference>
<feature type="domain" description="NFACT RNA-binding" evidence="1">
    <location>
        <begin position="436"/>
        <end position="523"/>
    </location>
</feature>
<dbReference type="Gene3D" id="2.30.310.10">
    <property type="entry name" value="ibrinogen binding protein from staphylococcus aureus domain"/>
    <property type="match status" value="1"/>
</dbReference>
<dbReference type="PANTHER" id="PTHR15239">
    <property type="entry name" value="NUCLEAR EXPORT MEDIATOR FACTOR NEMF"/>
    <property type="match status" value="1"/>
</dbReference>
<dbReference type="PANTHER" id="PTHR15239:SF6">
    <property type="entry name" value="RIBOSOME QUALITY CONTROL COMPLEX SUBUNIT NEMF"/>
    <property type="match status" value="1"/>
</dbReference>
<reference evidence="2 3" key="1">
    <citation type="submission" date="2019-03" db="EMBL/GenBank/DDBJ databases">
        <authorList>
            <person name="Kim M.K.M."/>
        </authorList>
    </citation>
    <scope>NUCLEOTIDE SEQUENCE [LARGE SCALE GENOMIC DNA]</scope>
    <source>
        <strain evidence="2 3">18JY21-1</strain>
    </source>
</reference>
<dbReference type="EMBL" id="SKFG01000016">
    <property type="protein sequence ID" value="TCZ75888.1"/>
    <property type="molecule type" value="Genomic_DNA"/>
</dbReference>
<dbReference type="GO" id="GO:0000049">
    <property type="term" value="F:tRNA binding"/>
    <property type="evidence" value="ECO:0007669"/>
    <property type="project" value="TreeGrafter"/>
</dbReference>
<proteinExistence type="predicted"/>
<dbReference type="AlphaFoldDB" id="A0A4R4ED41"/>
<evidence type="ECO:0000313" key="3">
    <source>
        <dbReference type="Proteomes" id="UP000295418"/>
    </source>
</evidence>
<dbReference type="OrthoDB" id="2308307at2"/>
<dbReference type="Proteomes" id="UP000295418">
    <property type="component" value="Unassembled WGS sequence"/>
</dbReference>